<keyword evidence="3" id="KW-1185">Reference proteome</keyword>
<feature type="compositionally biased region" description="Gly residues" evidence="1">
    <location>
        <begin position="1"/>
        <end position="14"/>
    </location>
</feature>
<evidence type="ECO:0000256" key="1">
    <source>
        <dbReference type="SAM" id="MobiDB-lite"/>
    </source>
</evidence>
<feature type="region of interest" description="Disordered" evidence="1">
    <location>
        <begin position="196"/>
        <end position="261"/>
    </location>
</feature>
<name>A0ABQ9HG27_9NEOP</name>
<gene>
    <name evidence="2" type="ORF">PR048_015049</name>
</gene>
<dbReference type="EMBL" id="JARBHB010000005">
    <property type="protein sequence ID" value="KAJ8883209.1"/>
    <property type="molecule type" value="Genomic_DNA"/>
</dbReference>
<dbReference type="Proteomes" id="UP001159363">
    <property type="component" value="Chromosome 4"/>
</dbReference>
<sequence length="781" mass="84821">MRPAVGDGGAGVVGAGSDVGMARGPRARNVAGGGGWASSTRRRGAGDGTHSEVSGVTRKMATATQLLGVDDQLQPYKTFRETTCSLPSRHLQSIHEFWAALNNEVLRADEGEASWKWSSVRIQGRRKGRSQRKSADEWYCPARFPHAENPKVYAARRRNTARQFSALRVRVMGRDLQNSRKRNWGRNGKESALAFVRDPYQHSPPGVISGNHEKPKSGWPDLESNPGPLESESSELVTTASRHSNSAEQDGGPPPVTKHGYKKAFSKGRVSVEVSLLASHPGEPGLIPCGVAPGFSHVGIMPLIGGFSRGSPISPALAFRGEKVTGSPTPLRGDNRYAEVLTRRADVIAGRITALSVRLLTLLAAETATASLRLEPAVLRALLPVLTIATFVFWQLTVSMEFPLEPAVRDLRRTGVCSHAARTYTTQEKTPRDNLAAVEIWVPIISYRIYVKINVEFPQNDAGCPQPCVPACTSCMTRSELIKGRCCARESAPPVGRMGCHCQALPQWPVSLGIIVAYVQALAACRATAVRPSCHATCASHVIPRYILEKLAASVPHINCNDVNALRFKYNSSPEISNQVQPLAQPAAFHTTRVGYVNGMLKRMFTFTLTQDGRVYQALNCGDTRTTQPQKKLPTAICARFRTWSDAQSTEGVADLAHSAAKPRDTLGQGHLINPRRINGDRESNVTTLTARGRRLSRRPTGSTGKRFYVAMVPLPCLVTTAWARALTGKPNVNPPAQLQSKIRTPGLRQLIAATTGRGSLQRPSPLVSDWGHECLNDALT</sequence>
<evidence type="ECO:0000313" key="3">
    <source>
        <dbReference type="Proteomes" id="UP001159363"/>
    </source>
</evidence>
<reference evidence="2 3" key="1">
    <citation type="submission" date="2023-02" db="EMBL/GenBank/DDBJ databases">
        <title>LHISI_Scaffold_Assembly.</title>
        <authorList>
            <person name="Stuart O.P."/>
            <person name="Cleave R."/>
            <person name="Magrath M.J.L."/>
            <person name="Mikheyev A.S."/>
        </authorList>
    </citation>
    <scope>NUCLEOTIDE SEQUENCE [LARGE SCALE GENOMIC DNA]</scope>
    <source>
        <strain evidence="2">Daus_M_001</strain>
        <tissue evidence="2">Leg muscle</tissue>
    </source>
</reference>
<protein>
    <submittedName>
        <fullName evidence="2">Uncharacterized protein</fullName>
    </submittedName>
</protein>
<evidence type="ECO:0000313" key="2">
    <source>
        <dbReference type="EMBL" id="KAJ8883209.1"/>
    </source>
</evidence>
<accession>A0ABQ9HG27</accession>
<feature type="region of interest" description="Disordered" evidence="1">
    <location>
        <begin position="1"/>
        <end position="55"/>
    </location>
</feature>
<feature type="compositionally biased region" description="Polar residues" evidence="1">
    <location>
        <begin position="234"/>
        <end position="248"/>
    </location>
</feature>
<comment type="caution">
    <text evidence="2">The sequence shown here is derived from an EMBL/GenBank/DDBJ whole genome shotgun (WGS) entry which is preliminary data.</text>
</comment>
<organism evidence="2 3">
    <name type="scientific">Dryococelus australis</name>
    <dbReference type="NCBI Taxonomy" id="614101"/>
    <lineage>
        <taxon>Eukaryota</taxon>
        <taxon>Metazoa</taxon>
        <taxon>Ecdysozoa</taxon>
        <taxon>Arthropoda</taxon>
        <taxon>Hexapoda</taxon>
        <taxon>Insecta</taxon>
        <taxon>Pterygota</taxon>
        <taxon>Neoptera</taxon>
        <taxon>Polyneoptera</taxon>
        <taxon>Phasmatodea</taxon>
        <taxon>Verophasmatodea</taxon>
        <taxon>Anareolatae</taxon>
        <taxon>Phasmatidae</taxon>
        <taxon>Eurycanthinae</taxon>
        <taxon>Dryococelus</taxon>
    </lineage>
</organism>
<proteinExistence type="predicted"/>